<evidence type="ECO:0000256" key="6">
    <source>
        <dbReference type="ARBA" id="ARBA00023163"/>
    </source>
</evidence>
<accession>A0A317CLM5</accession>
<evidence type="ECO:0000256" key="4">
    <source>
        <dbReference type="ARBA" id="ARBA00022884"/>
    </source>
</evidence>
<dbReference type="HAMAP" id="MF_00945_B">
    <property type="entry name" value="NusA_B"/>
    <property type="match status" value="1"/>
</dbReference>
<dbReference type="Gene3D" id="3.30.1480.10">
    <property type="entry name" value="NusA, N-terminal domain"/>
    <property type="match status" value="1"/>
</dbReference>
<dbReference type="SUPFAM" id="SSF69705">
    <property type="entry name" value="Transcription factor NusA, N-terminal domain"/>
    <property type="match status" value="1"/>
</dbReference>
<dbReference type="SMART" id="SM00316">
    <property type="entry name" value="S1"/>
    <property type="match status" value="1"/>
</dbReference>
<dbReference type="NCBIfam" id="TIGR01953">
    <property type="entry name" value="NusA"/>
    <property type="match status" value="1"/>
</dbReference>
<comment type="subunit">
    <text evidence="7">Monomer. Binds directly to the core enzyme of the DNA-dependent RNA polymerase and to nascent RNA.</text>
</comment>
<dbReference type="InterPro" id="IPR058582">
    <property type="entry name" value="KH_NusA_2nd"/>
</dbReference>
<dbReference type="CDD" id="cd02134">
    <property type="entry name" value="KH-II_NusA_rpt1"/>
    <property type="match status" value="1"/>
</dbReference>
<evidence type="ECO:0000256" key="1">
    <source>
        <dbReference type="ARBA" id="ARBA00022472"/>
    </source>
</evidence>
<keyword evidence="1 7" id="KW-0806">Transcription termination</keyword>
<dbReference type="PANTHER" id="PTHR22648">
    <property type="entry name" value="TRANSCRIPTION TERMINATION FACTOR NUSA"/>
    <property type="match status" value="1"/>
</dbReference>
<dbReference type="Pfam" id="PF26594">
    <property type="entry name" value="KH_NusA_2nd"/>
    <property type="match status" value="1"/>
</dbReference>
<dbReference type="Gene3D" id="2.40.50.140">
    <property type="entry name" value="Nucleic acid-binding proteins"/>
    <property type="match status" value="1"/>
</dbReference>
<dbReference type="InterPro" id="IPR004087">
    <property type="entry name" value="KH_dom"/>
</dbReference>
<gene>
    <name evidence="7 10" type="primary">nusA</name>
    <name evidence="10" type="ORF">DKW60_06630</name>
</gene>
<feature type="domain" description="S1 motif" evidence="9">
    <location>
        <begin position="139"/>
        <end position="204"/>
    </location>
</feature>
<dbReference type="InterPro" id="IPR010995">
    <property type="entry name" value="DNA_repair_Rad51/TF_NusA_a-hlx"/>
</dbReference>
<evidence type="ECO:0000256" key="3">
    <source>
        <dbReference type="ARBA" id="ARBA00022814"/>
    </source>
</evidence>
<name>A0A317CLM5_9GAMM</name>
<dbReference type="GO" id="GO:0003723">
    <property type="term" value="F:RNA binding"/>
    <property type="evidence" value="ECO:0007669"/>
    <property type="project" value="UniProtKB-UniRule"/>
</dbReference>
<dbReference type="GO" id="GO:0006353">
    <property type="term" value="P:DNA-templated transcription termination"/>
    <property type="evidence" value="ECO:0007669"/>
    <property type="project" value="UniProtKB-UniRule"/>
</dbReference>
<dbReference type="EMBL" id="QGKM01000013">
    <property type="protein sequence ID" value="PWQ99107.1"/>
    <property type="molecule type" value="Genomic_DNA"/>
</dbReference>
<dbReference type="Proteomes" id="UP000245539">
    <property type="component" value="Unassembled WGS sequence"/>
</dbReference>
<evidence type="ECO:0000256" key="8">
    <source>
        <dbReference type="SAM" id="MobiDB-lite"/>
    </source>
</evidence>
<evidence type="ECO:0000256" key="5">
    <source>
        <dbReference type="ARBA" id="ARBA00023015"/>
    </source>
</evidence>
<dbReference type="InterPro" id="IPR010214">
    <property type="entry name" value="Tscrpt_termin_fac_NusA_C_rpt"/>
</dbReference>
<evidence type="ECO:0000259" key="9">
    <source>
        <dbReference type="PROSITE" id="PS50126"/>
    </source>
</evidence>
<dbReference type="InterPro" id="IPR012340">
    <property type="entry name" value="NA-bd_OB-fold"/>
</dbReference>
<dbReference type="InterPro" id="IPR025249">
    <property type="entry name" value="TF_NusA_KH_1st"/>
</dbReference>
<comment type="caution">
    <text evidence="10">The sequence shown here is derived from an EMBL/GenBank/DDBJ whole genome shotgun (WGS) entry which is preliminary data.</text>
</comment>
<evidence type="ECO:0000313" key="10">
    <source>
        <dbReference type="EMBL" id="PWQ99107.1"/>
    </source>
</evidence>
<keyword evidence="3 7" id="KW-0889">Transcription antitermination</keyword>
<keyword evidence="4 7" id="KW-0694">RNA-binding</keyword>
<dbReference type="Gene3D" id="3.30.300.20">
    <property type="match status" value="2"/>
</dbReference>
<keyword evidence="11" id="KW-1185">Reference proteome</keyword>
<dbReference type="InterPro" id="IPR036555">
    <property type="entry name" value="NusA_N_sf"/>
</dbReference>
<dbReference type="InterPro" id="IPR030842">
    <property type="entry name" value="TF_NusA_bacterial"/>
</dbReference>
<dbReference type="GO" id="GO:0003700">
    <property type="term" value="F:DNA-binding transcription factor activity"/>
    <property type="evidence" value="ECO:0007669"/>
    <property type="project" value="InterPro"/>
</dbReference>
<dbReference type="GO" id="GO:0031564">
    <property type="term" value="P:transcription antitermination"/>
    <property type="evidence" value="ECO:0007669"/>
    <property type="project" value="UniProtKB-UniRule"/>
</dbReference>
<keyword evidence="6 7" id="KW-0804">Transcription</keyword>
<dbReference type="InterPro" id="IPR010213">
    <property type="entry name" value="TF_NusA"/>
</dbReference>
<dbReference type="Pfam" id="PF13184">
    <property type="entry name" value="KH_NusA_1st"/>
    <property type="match status" value="1"/>
</dbReference>
<dbReference type="SUPFAM" id="SSF47794">
    <property type="entry name" value="Rad51 N-terminal domain-like"/>
    <property type="match status" value="2"/>
</dbReference>
<keyword evidence="5 7" id="KW-0805">Transcription regulation</keyword>
<dbReference type="InterPro" id="IPR015946">
    <property type="entry name" value="KH_dom-like_a/b"/>
</dbReference>
<sequence>MSKEILYVVDAVSNEKNVDPEIIFDAVESALATATRKRFGMEMDVRVTIDRESGEYDTFRRWQVVDDEDPEFESPERQILLSYAKDKGLDADIGDFIEEQIESVEFGRIAAQTAKQVIVQRVRQAERERIVEAFMDRIGQLVLGTVKRTDRRGIVLDMGENAEAIIPREEMIPRENARVGDRMRGLLKEIREDARGPQMIVSRTDNKFLIELLKLEVPEIGQELIDIMGAARDPGSRAKIAVRANVPNLDPIGACVGMRGSRIQTVTNELSNERVDIIPWDDDVAKFTINAMQPATVTSIVVDEDQQTMDIGVDQEKLSQAIGKGGQNVRLASELTGWTLNVMSEDDAEQKAQQETTAIIELFAEQLDVDEEVATILHEEGFTTLDEVAYVPIEEMAQVEEFDEEIIEELRSRARNALLTLAISGGNGKPAKDLLEMDGMSDELANKLAGAGICTMEDLAEQSIDELTVLDGIDETQAGELIMTARAPWFADETSEDDATATDSTIKQSESDV</sequence>
<dbReference type="SMART" id="SM00322">
    <property type="entry name" value="KH"/>
    <property type="match status" value="2"/>
</dbReference>
<dbReference type="FunFam" id="3.30.300.20:FF:000005">
    <property type="entry name" value="Transcription termination/antitermination protein NusA"/>
    <property type="match status" value="1"/>
</dbReference>
<protein>
    <recommendedName>
        <fullName evidence="7">Transcription termination/antitermination protein NusA</fullName>
    </recommendedName>
</protein>
<dbReference type="RefSeq" id="WP_109836868.1">
    <property type="nucleotide sequence ID" value="NZ_QGKM01000013.1"/>
</dbReference>
<comment type="function">
    <text evidence="7">Participates in both transcription termination and antitermination.</text>
</comment>
<dbReference type="CDD" id="cd04455">
    <property type="entry name" value="S1_NusA"/>
    <property type="match status" value="1"/>
</dbReference>
<dbReference type="AlphaFoldDB" id="A0A317CLM5"/>
<evidence type="ECO:0000313" key="11">
    <source>
        <dbReference type="Proteomes" id="UP000245539"/>
    </source>
</evidence>
<keyword evidence="2 7" id="KW-0963">Cytoplasm</keyword>
<dbReference type="PROSITE" id="PS50126">
    <property type="entry name" value="S1"/>
    <property type="match status" value="1"/>
</dbReference>
<dbReference type="Pfam" id="PF00575">
    <property type="entry name" value="S1"/>
    <property type="match status" value="1"/>
</dbReference>
<dbReference type="InterPro" id="IPR003029">
    <property type="entry name" value="S1_domain"/>
</dbReference>
<dbReference type="InterPro" id="IPR013735">
    <property type="entry name" value="TF_NusA_N"/>
</dbReference>
<dbReference type="InterPro" id="IPR009019">
    <property type="entry name" value="KH_sf_prok-type"/>
</dbReference>
<comment type="similarity">
    <text evidence="7">Belongs to the NusA family.</text>
</comment>
<evidence type="ECO:0000256" key="2">
    <source>
        <dbReference type="ARBA" id="ARBA00022490"/>
    </source>
</evidence>
<dbReference type="GO" id="GO:0005829">
    <property type="term" value="C:cytosol"/>
    <property type="evidence" value="ECO:0007669"/>
    <property type="project" value="TreeGrafter"/>
</dbReference>
<feature type="region of interest" description="Disordered" evidence="8">
    <location>
        <begin position="490"/>
        <end position="513"/>
    </location>
</feature>
<dbReference type="Gene3D" id="1.10.150.20">
    <property type="entry name" value="5' to 3' exonuclease, C-terminal subdomain"/>
    <property type="match status" value="2"/>
</dbReference>
<dbReference type="GO" id="GO:0000166">
    <property type="term" value="F:nucleotide binding"/>
    <property type="evidence" value="ECO:0007669"/>
    <property type="project" value="InterPro"/>
</dbReference>
<proteinExistence type="inferred from homology"/>
<dbReference type="NCBIfam" id="TIGR01954">
    <property type="entry name" value="nusA_Cterm_rpt"/>
    <property type="match status" value="2"/>
</dbReference>
<dbReference type="Pfam" id="PF14520">
    <property type="entry name" value="HHH_5"/>
    <property type="match status" value="1"/>
</dbReference>
<dbReference type="PANTHER" id="PTHR22648:SF0">
    <property type="entry name" value="TRANSCRIPTION TERMINATION_ANTITERMINATION PROTEIN NUSA"/>
    <property type="match status" value="1"/>
</dbReference>
<comment type="subcellular location">
    <subcellularLocation>
        <location evidence="7">Cytoplasm</location>
    </subcellularLocation>
</comment>
<dbReference type="Pfam" id="PF08529">
    <property type="entry name" value="NusA_N"/>
    <property type="match status" value="1"/>
</dbReference>
<organism evidence="10 11">
    <name type="scientific">Leucothrix pacifica</name>
    <dbReference type="NCBI Taxonomy" id="1247513"/>
    <lineage>
        <taxon>Bacteria</taxon>
        <taxon>Pseudomonadati</taxon>
        <taxon>Pseudomonadota</taxon>
        <taxon>Gammaproteobacteria</taxon>
        <taxon>Thiotrichales</taxon>
        <taxon>Thiotrichaceae</taxon>
        <taxon>Leucothrix</taxon>
    </lineage>
</organism>
<dbReference type="PROSITE" id="PS50084">
    <property type="entry name" value="KH_TYPE_1"/>
    <property type="match status" value="1"/>
</dbReference>
<dbReference type="SUPFAM" id="SSF50249">
    <property type="entry name" value="Nucleic acid-binding proteins"/>
    <property type="match status" value="1"/>
</dbReference>
<dbReference type="SUPFAM" id="SSF54814">
    <property type="entry name" value="Prokaryotic type KH domain (KH-domain type II)"/>
    <property type="match status" value="2"/>
</dbReference>
<evidence type="ECO:0000256" key="7">
    <source>
        <dbReference type="HAMAP-Rule" id="MF_00945"/>
    </source>
</evidence>
<reference evidence="10 11" key="1">
    <citation type="submission" date="2018-05" db="EMBL/GenBank/DDBJ databases">
        <title>Leucothrix arctica sp. nov., isolated from Arctic seawater.</title>
        <authorList>
            <person name="Choi A."/>
            <person name="Baek K."/>
        </authorList>
    </citation>
    <scope>NUCLEOTIDE SEQUENCE [LARGE SCALE GENOMIC DNA]</scope>
    <source>
        <strain evidence="10 11">JCM 18388</strain>
    </source>
</reference>
<dbReference type="CDD" id="cd22529">
    <property type="entry name" value="KH-II_NusA_rpt2"/>
    <property type="match status" value="1"/>
</dbReference>
<dbReference type="OrthoDB" id="9807233at2"/>
<dbReference type="FunFam" id="3.30.300.20:FF:000002">
    <property type="entry name" value="Transcription termination/antitermination protein NusA"/>
    <property type="match status" value="1"/>
</dbReference>